<keyword evidence="4" id="KW-1185">Reference proteome</keyword>
<dbReference type="Proteomes" id="UP000094526">
    <property type="component" value="Unassembled WGS sequence"/>
</dbReference>
<evidence type="ECO:0000256" key="2">
    <source>
        <dbReference type="SAM" id="MobiDB-lite"/>
    </source>
</evidence>
<gene>
    <name evidence="3" type="ORF">CLCR_11024</name>
</gene>
<evidence type="ECO:0000313" key="3">
    <source>
        <dbReference type="EMBL" id="OCT52673.1"/>
    </source>
</evidence>
<dbReference type="VEuPathDB" id="FungiDB:G647_04057"/>
<dbReference type="GO" id="GO:0005886">
    <property type="term" value="C:plasma membrane"/>
    <property type="evidence" value="ECO:0007669"/>
    <property type="project" value="TreeGrafter"/>
</dbReference>
<accession>A0A1C1CVW3</accession>
<dbReference type="STRING" id="86049.A0A1C1CVW3"/>
<protein>
    <submittedName>
        <fullName evidence="3">Uncharacterized protein</fullName>
    </submittedName>
</protein>
<keyword evidence="1" id="KW-0813">Transport</keyword>
<dbReference type="EMBL" id="LGRB01000008">
    <property type="protein sequence ID" value="OCT52673.1"/>
    <property type="molecule type" value="Genomic_DNA"/>
</dbReference>
<comment type="caution">
    <text evidence="3">The sequence shown here is derived from an EMBL/GenBank/DDBJ whole genome shotgun (WGS) entry which is preliminary data.</text>
</comment>
<proteinExistence type="predicted"/>
<evidence type="ECO:0000313" key="4">
    <source>
        <dbReference type="Proteomes" id="UP000094526"/>
    </source>
</evidence>
<name>A0A1C1CVW3_9EURO</name>
<dbReference type="VEuPathDB" id="FungiDB:CLCR_11024"/>
<dbReference type="PANTHER" id="PTHR31806">
    <property type="entry name" value="PURINE-CYTOSINE PERMEASE FCY2-RELATED"/>
    <property type="match status" value="1"/>
</dbReference>
<reference evidence="4" key="1">
    <citation type="submission" date="2015-07" db="EMBL/GenBank/DDBJ databases">
        <authorList>
            <person name="Teixeira M.M."/>
            <person name="Souza R.C."/>
            <person name="Almeida L.G."/>
            <person name="Vicente V.A."/>
            <person name="de Hoog S."/>
            <person name="Bocca A.L."/>
            <person name="de Almeida S.R."/>
            <person name="Vasconcelos A.T."/>
            <person name="Felipe M.S."/>
        </authorList>
    </citation>
    <scope>NUCLEOTIDE SEQUENCE [LARGE SCALE GENOMIC DNA]</scope>
    <source>
        <strain evidence="4">KSF</strain>
    </source>
</reference>
<dbReference type="GO" id="GO:0000329">
    <property type="term" value="C:fungal-type vacuole membrane"/>
    <property type="evidence" value="ECO:0007669"/>
    <property type="project" value="TreeGrafter"/>
</dbReference>
<dbReference type="GO" id="GO:0022857">
    <property type="term" value="F:transmembrane transporter activity"/>
    <property type="evidence" value="ECO:0007669"/>
    <property type="project" value="InterPro"/>
</dbReference>
<dbReference type="PANTHER" id="PTHR31806:SF1">
    <property type="entry name" value="PURINE-CYTOSINE PERMEASE FCY2-RELATED"/>
    <property type="match status" value="1"/>
</dbReference>
<dbReference type="AlphaFoldDB" id="A0A1C1CVW3"/>
<organism evidence="3 4">
    <name type="scientific">Cladophialophora carrionii</name>
    <dbReference type="NCBI Taxonomy" id="86049"/>
    <lineage>
        <taxon>Eukaryota</taxon>
        <taxon>Fungi</taxon>
        <taxon>Dikarya</taxon>
        <taxon>Ascomycota</taxon>
        <taxon>Pezizomycotina</taxon>
        <taxon>Eurotiomycetes</taxon>
        <taxon>Chaetothyriomycetidae</taxon>
        <taxon>Chaetothyriales</taxon>
        <taxon>Herpotrichiellaceae</taxon>
        <taxon>Cladophialophora</taxon>
    </lineage>
</organism>
<sequence>MSVAKMDATGASTPVMDEEKLSMQADQRPVEPSFAELGTTEDLGNSGPKTSWRKFADWMETRASVEARGIERVPESSRQSKVSMKHFFQIGIVWFSANCTANNMTVGVLGPIEFDLGLKDAML</sequence>
<dbReference type="OrthoDB" id="5428495at2759"/>
<feature type="region of interest" description="Disordered" evidence="2">
    <location>
        <begin position="1"/>
        <end position="51"/>
    </location>
</feature>
<dbReference type="InterPro" id="IPR026030">
    <property type="entry name" value="Pur-cyt_permease_Fcy2/21/22"/>
</dbReference>
<evidence type="ECO:0000256" key="1">
    <source>
        <dbReference type="ARBA" id="ARBA00022448"/>
    </source>
</evidence>